<feature type="binding site" evidence="6">
    <location>
        <position position="100"/>
    </location>
    <ligand>
        <name>a divalent metal cation</name>
        <dbReference type="ChEBI" id="CHEBI:60240"/>
        <label>1</label>
    </ligand>
</feature>
<evidence type="ECO:0000256" key="2">
    <source>
        <dbReference type="ARBA" id="ARBA00022438"/>
    </source>
</evidence>
<dbReference type="InterPro" id="IPR036005">
    <property type="entry name" value="Creatinase/aminopeptidase-like"/>
</dbReference>
<accession>A0A0G1P361</accession>
<feature type="binding site" evidence="6">
    <location>
        <position position="82"/>
    </location>
    <ligand>
        <name>substrate</name>
    </ligand>
</feature>
<feature type="binding site" evidence="6">
    <location>
        <position position="225"/>
    </location>
    <ligand>
        <name>a divalent metal cation</name>
        <dbReference type="ChEBI" id="CHEBI:60240"/>
        <label>2</label>
        <note>catalytic</note>
    </ligand>
</feature>
<dbReference type="PANTHER" id="PTHR43330">
    <property type="entry name" value="METHIONINE AMINOPEPTIDASE"/>
    <property type="match status" value="1"/>
</dbReference>
<dbReference type="HAMAP" id="MF_01974">
    <property type="entry name" value="MetAP_1"/>
    <property type="match status" value="1"/>
</dbReference>
<comment type="caution">
    <text evidence="9">The sequence shown here is derived from an EMBL/GenBank/DDBJ whole genome shotgun (WGS) entry which is preliminary data.</text>
</comment>
<feature type="binding site" evidence="6">
    <location>
        <position position="191"/>
    </location>
    <ligand>
        <name>a divalent metal cation</name>
        <dbReference type="ChEBI" id="CHEBI:60240"/>
        <label>2</label>
        <note>catalytic</note>
    </ligand>
</feature>
<comment type="subunit">
    <text evidence="6">Monomer.</text>
</comment>
<dbReference type="InterPro" id="IPR001714">
    <property type="entry name" value="Pept_M24_MAP"/>
</dbReference>
<dbReference type="SUPFAM" id="SSF55920">
    <property type="entry name" value="Creatinase/aminopeptidase"/>
    <property type="match status" value="1"/>
</dbReference>
<protein>
    <recommendedName>
        <fullName evidence="6 7">Methionine aminopeptidase</fullName>
        <shortName evidence="6">MAP</shortName>
        <shortName evidence="6">MetAP</shortName>
        <ecNumber evidence="6 7">3.4.11.18</ecNumber>
    </recommendedName>
    <alternativeName>
        <fullName evidence="6">Peptidase M</fullName>
    </alternativeName>
</protein>
<dbReference type="Proteomes" id="UP000034175">
    <property type="component" value="Unassembled WGS sequence"/>
</dbReference>
<keyword evidence="3 6" id="KW-0645">Protease</keyword>
<dbReference type="CDD" id="cd01086">
    <property type="entry name" value="MetAP1"/>
    <property type="match status" value="1"/>
</dbReference>
<evidence type="ECO:0000256" key="7">
    <source>
        <dbReference type="RuleBase" id="RU003653"/>
    </source>
</evidence>
<name>A0A0G1P361_9BACT</name>
<comment type="catalytic activity">
    <reaction evidence="6 7">
        <text>Release of N-terminal amino acids, preferentially methionine, from peptides and arylamides.</text>
        <dbReference type="EC" id="3.4.11.18"/>
    </reaction>
</comment>
<evidence type="ECO:0000259" key="8">
    <source>
        <dbReference type="Pfam" id="PF00557"/>
    </source>
</evidence>
<dbReference type="GO" id="GO:0070006">
    <property type="term" value="F:metalloaminopeptidase activity"/>
    <property type="evidence" value="ECO:0007669"/>
    <property type="project" value="UniProtKB-UniRule"/>
</dbReference>
<feature type="binding site" evidence="6">
    <location>
        <position position="256"/>
    </location>
    <ligand>
        <name>a divalent metal cation</name>
        <dbReference type="ChEBI" id="CHEBI:60240"/>
        <label>1</label>
    </ligand>
</feature>
<keyword evidence="2 6" id="KW-0031">Aminopeptidase</keyword>
<sequence>MIIKTPQEIKQIVKGGQIIGKILSDLVKLCRHGISTWEIDQIAEEMIIKAGGEPSFKGYTRGRDSIPFPSTICAPRNFELVHAIAKKNVFLQEGDIFSIDIGMEYPCKIPNPKSQIPNPNCDGYFTDTSITIAIGEIPEKTRELMRVTKEALEVGIRAAKPENTVADIGRTIEDYVNSQGKYGIVRDLVGHGVGHEVHEEPRIPNFYDKKLESWVLRPGMVIAIEPMISLGDYRVKTAADGWTIEMADGSLCAHYEHTVVIMKNGNEVVTRRPGERSENY</sequence>
<comment type="cofactor">
    <cofactor evidence="6">
        <name>Co(2+)</name>
        <dbReference type="ChEBI" id="CHEBI:48828"/>
    </cofactor>
    <cofactor evidence="6">
        <name>Zn(2+)</name>
        <dbReference type="ChEBI" id="CHEBI:29105"/>
    </cofactor>
    <cofactor evidence="6">
        <name>Mn(2+)</name>
        <dbReference type="ChEBI" id="CHEBI:29035"/>
    </cofactor>
    <cofactor evidence="6">
        <name>Fe(2+)</name>
        <dbReference type="ChEBI" id="CHEBI:29033"/>
    </cofactor>
    <text evidence="6">Binds 2 divalent metal cations per subunit. Has a high-affinity and a low affinity metal-binding site. The true nature of the physiological cofactor is under debate. The enzyme is active with cobalt, zinc, manganese or divalent iron ions. Most likely, methionine aminopeptidases function as mononuclear Fe(2+)-metalloproteases under physiological conditions, and the catalytically relevant metal-binding site has been assigned to the histidine-containing high-affinity site.</text>
</comment>
<evidence type="ECO:0000256" key="3">
    <source>
        <dbReference type="ARBA" id="ARBA00022670"/>
    </source>
</evidence>
<comment type="function">
    <text evidence="1 6">Removes the N-terminal methionine from nascent proteins. The N-terminal methionine is often cleaved when the second residue in the primary sequence is small and uncharged (Met-Ala-, Cys, Gly, Pro, Ser, Thr, or Val). Requires deformylation of the N(alpha)-formylated initiator methionine before it can be hydrolyzed.</text>
</comment>
<dbReference type="AlphaFoldDB" id="A0A0G1P361"/>
<feature type="binding site" evidence="6">
    <location>
        <position position="198"/>
    </location>
    <ligand>
        <name>substrate</name>
    </ligand>
</feature>
<dbReference type="GO" id="GO:0005829">
    <property type="term" value="C:cytosol"/>
    <property type="evidence" value="ECO:0007669"/>
    <property type="project" value="TreeGrafter"/>
</dbReference>
<dbReference type="EMBL" id="LCMA01000001">
    <property type="protein sequence ID" value="KKU27334.1"/>
    <property type="molecule type" value="Genomic_DNA"/>
</dbReference>
<evidence type="ECO:0000313" key="9">
    <source>
        <dbReference type="EMBL" id="KKU27334.1"/>
    </source>
</evidence>
<dbReference type="EC" id="3.4.11.18" evidence="6 7"/>
<evidence type="ECO:0000313" key="10">
    <source>
        <dbReference type="Proteomes" id="UP000034175"/>
    </source>
</evidence>
<evidence type="ECO:0000256" key="5">
    <source>
        <dbReference type="ARBA" id="ARBA00022801"/>
    </source>
</evidence>
<proteinExistence type="inferred from homology"/>
<keyword evidence="4 6" id="KW-0479">Metal-binding</keyword>
<dbReference type="GO" id="GO:0004239">
    <property type="term" value="F:initiator methionyl aminopeptidase activity"/>
    <property type="evidence" value="ECO:0007669"/>
    <property type="project" value="UniProtKB-UniRule"/>
</dbReference>
<feature type="binding site" evidence="6">
    <location>
        <position position="127"/>
    </location>
    <ligand>
        <name>a divalent metal cation</name>
        <dbReference type="ChEBI" id="CHEBI:60240"/>
        <label>2</label>
        <note>catalytic</note>
    </ligand>
</feature>
<dbReference type="Pfam" id="PF00557">
    <property type="entry name" value="Peptidase_M24"/>
    <property type="match status" value="2"/>
</dbReference>
<reference evidence="9 10" key="1">
    <citation type="journal article" date="2015" name="Nature">
        <title>rRNA introns, odd ribosomes, and small enigmatic genomes across a large radiation of phyla.</title>
        <authorList>
            <person name="Brown C.T."/>
            <person name="Hug L.A."/>
            <person name="Thomas B.C."/>
            <person name="Sharon I."/>
            <person name="Castelle C.J."/>
            <person name="Singh A."/>
            <person name="Wilkins M.J."/>
            <person name="Williams K.H."/>
            <person name="Banfield J.F."/>
        </authorList>
    </citation>
    <scope>NUCLEOTIDE SEQUENCE [LARGE SCALE GENOMIC DNA]</scope>
</reference>
<gene>
    <name evidence="6" type="primary">map</name>
    <name evidence="9" type="ORF">UX39_C0001G0054</name>
</gene>
<organism evidence="9 10">
    <name type="scientific">Candidatus Magasanikbacteria bacterium GW2011_GWA2_46_17</name>
    <dbReference type="NCBI Taxonomy" id="1619042"/>
    <lineage>
        <taxon>Bacteria</taxon>
        <taxon>Candidatus Magasanikiibacteriota</taxon>
    </lineage>
</organism>
<keyword evidence="5 6" id="KW-0378">Hydrolase</keyword>
<comment type="similarity">
    <text evidence="6">Belongs to the peptidase M24A family. Methionine aminopeptidase type 1 subfamily.</text>
</comment>
<dbReference type="NCBIfam" id="TIGR00500">
    <property type="entry name" value="met_pdase_I"/>
    <property type="match status" value="1"/>
</dbReference>
<feature type="binding site" evidence="6">
    <location>
        <position position="256"/>
    </location>
    <ligand>
        <name>a divalent metal cation</name>
        <dbReference type="ChEBI" id="CHEBI:60240"/>
        <label>2</label>
        <note>catalytic</note>
    </ligand>
</feature>
<dbReference type="InterPro" id="IPR002467">
    <property type="entry name" value="Pept_M24A_MAP1"/>
</dbReference>
<evidence type="ECO:0000256" key="1">
    <source>
        <dbReference type="ARBA" id="ARBA00002521"/>
    </source>
</evidence>
<dbReference type="PRINTS" id="PR00599">
    <property type="entry name" value="MAPEPTIDASE"/>
</dbReference>
<dbReference type="GO" id="GO:0046872">
    <property type="term" value="F:metal ion binding"/>
    <property type="evidence" value="ECO:0007669"/>
    <property type="project" value="UniProtKB-UniRule"/>
</dbReference>
<dbReference type="GO" id="GO:0006508">
    <property type="term" value="P:proteolysis"/>
    <property type="evidence" value="ECO:0007669"/>
    <property type="project" value="UniProtKB-KW"/>
</dbReference>
<feature type="binding site" evidence="6">
    <location>
        <position position="127"/>
    </location>
    <ligand>
        <name>a divalent metal cation</name>
        <dbReference type="ChEBI" id="CHEBI:60240"/>
        <label>1</label>
    </ligand>
</feature>
<dbReference type="Gene3D" id="3.90.230.10">
    <property type="entry name" value="Creatinase/methionine aminopeptidase superfamily"/>
    <property type="match status" value="1"/>
</dbReference>
<dbReference type="PANTHER" id="PTHR43330:SF27">
    <property type="entry name" value="METHIONINE AMINOPEPTIDASE"/>
    <property type="match status" value="1"/>
</dbReference>
<dbReference type="PATRIC" id="fig|1619042.3.peg.63"/>
<feature type="domain" description="Peptidase M24" evidence="8">
    <location>
        <begin position="12"/>
        <end position="105"/>
    </location>
</feature>
<dbReference type="InterPro" id="IPR000994">
    <property type="entry name" value="Pept_M24"/>
</dbReference>
<evidence type="ECO:0000256" key="6">
    <source>
        <dbReference type="HAMAP-Rule" id="MF_01974"/>
    </source>
</evidence>
<evidence type="ECO:0000256" key="4">
    <source>
        <dbReference type="ARBA" id="ARBA00022723"/>
    </source>
</evidence>
<feature type="domain" description="Peptidase M24" evidence="8">
    <location>
        <begin position="121"/>
        <end position="261"/>
    </location>
</feature>